<dbReference type="Pfam" id="PF01535">
    <property type="entry name" value="PPR"/>
    <property type="match status" value="1"/>
</dbReference>
<sequence length="705" mass="80253">MNLKHFIVRRTLRCVRKLNNSRVPSEQPYFSRNFTASPPLISSLLSPNPGINGFFCVQLLECPNPFSGFSSRFVHTANEASLTESETQSEDSEDSTTNEFLSRFVWVMRKKLNEMFPDEGKSTIDGMLLIIVEKVASGFRKDGIDQSLGEATDAPDQDFSPELWRTVLEVSNSVLDDMHKATRKEKLKGFLQSEEVKEMYRFAGEIGIRGDLLRELRFKWAREKMEESEFYEELGRLREEEAAARALEEQKSESAAAEKGLGGEDVVEDSPSSPKVVTLPKRHGKVNYKIYGLDLSGTKWAEVADKVHAAEAIISPQELKPIFGKCKLVTEKILSLHLQDDPAPLLAEWVELLQPSRIDWLSLLDKINQQDSHLYFKIAEDVLGEASFEANLYDYWKLIDAHAKGNRFQDAERIVKKMYEKGFVPDVLTSLTLVRMYCKTRNVEQANKTFEDLRVLGFQPDANMYNSMIMTYVNAGKPWEGEKLLRDMQIKEIEPSQDIYIALLRSYAQFGDCDSAVKISTLMQMAGFQPSPESQALLIEAYGKAGKYTEARRSFDYLLRFRHKPDDRCISSMIAVYEKENQLQPALNLLLNLEKDGIEPGVATYSVMVDWLSKMQLIDEAEQIVDKIAGMGEAPPYKINVSLCSMYARAGVEKKALQALSVVEAKKDQLQREDFNRIIEGLESGGFMKDAQRIRRLKELRGWLH</sequence>
<dbReference type="EMBL" id="NQVE01000194">
    <property type="protein sequence ID" value="RAL40470.1"/>
    <property type="molecule type" value="Genomic_DNA"/>
</dbReference>
<keyword evidence="1" id="KW-0677">Repeat</keyword>
<feature type="region of interest" description="Disordered" evidence="3">
    <location>
        <begin position="245"/>
        <end position="278"/>
    </location>
</feature>
<dbReference type="InterPro" id="IPR002885">
    <property type="entry name" value="PPR_rpt"/>
</dbReference>
<dbReference type="PROSITE" id="PS51375">
    <property type="entry name" value="PPR"/>
    <property type="match status" value="6"/>
</dbReference>
<evidence type="ECO:0000256" key="3">
    <source>
        <dbReference type="SAM" id="MobiDB-lite"/>
    </source>
</evidence>
<organism evidence="4 5">
    <name type="scientific">Cuscuta australis</name>
    <dbReference type="NCBI Taxonomy" id="267555"/>
    <lineage>
        <taxon>Eukaryota</taxon>
        <taxon>Viridiplantae</taxon>
        <taxon>Streptophyta</taxon>
        <taxon>Embryophyta</taxon>
        <taxon>Tracheophyta</taxon>
        <taxon>Spermatophyta</taxon>
        <taxon>Magnoliopsida</taxon>
        <taxon>eudicotyledons</taxon>
        <taxon>Gunneridae</taxon>
        <taxon>Pentapetalae</taxon>
        <taxon>asterids</taxon>
        <taxon>lamiids</taxon>
        <taxon>Solanales</taxon>
        <taxon>Convolvulaceae</taxon>
        <taxon>Cuscuteae</taxon>
        <taxon>Cuscuta</taxon>
        <taxon>Cuscuta subgen. Grammica</taxon>
        <taxon>Cuscuta sect. Cleistogrammica</taxon>
    </lineage>
</organism>
<evidence type="ECO:0000256" key="2">
    <source>
        <dbReference type="PROSITE-ProRule" id="PRU00708"/>
    </source>
</evidence>
<dbReference type="Pfam" id="PF13812">
    <property type="entry name" value="PPR_3"/>
    <property type="match status" value="2"/>
</dbReference>
<feature type="repeat" description="PPR" evidence="2">
    <location>
        <begin position="601"/>
        <end position="635"/>
    </location>
</feature>
<gene>
    <name evidence="4" type="ORF">DM860_006540</name>
</gene>
<dbReference type="NCBIfam" id="TIGR00756">
    <property type="entry name" value="PPR"/>
    <property type="match status" value="3"/>
</dbReference>
<keyword evidence="5" id="KW-1185">Reference proteome</keyword>
<feature type="repeat" description="PPR" evidence="2">
    <location>
        <begin position="391"/>
        <end position="425"/>
    </location>
</feature>
<dbReference type="Gene3D" id="1.25.40.10">
    <property type="entry name" value="Tetratricopeptide repeat domain"/>
    <property type="match status" value="2"/>
</dbReference>
<feature type="repeat" description="PPR" evidence="2">
    <location>
        <begin position="496"/>
        <end position="530"/>
    </location>
</feature>
<protein>
    <recommendedName>
        <fullName evidence="6">Pentacotripeptide-repeat region of PRORP domain-containing protein</fullName>
    </recommendedName>
</protein>
<accession>A0A328D5P3</accession>
<proteinExistence type="predicted"/>
<reference evidence="4 5" key="1">
    <citation type="submission" date="2018-06" db="EMBL/GenBank/DDBJ databases">
        <title>The Genome of Cuscuta australis (Dodder) Provides Insight into the Evolution of Plant Parasitism.</title>
        <authorList>
            <person name="Liu H."/>
        </authorList>
    </citation>
    <scope>NUCLEOTIDE SEQUENCE [LARGE SCALE GENOMIC DNA]</scope>
    <source>
        <strain evidence="5">cv. Yunnan</strain>
        <tissue evidence="4">Vines</tissue>
    </source>
</reference>
<dbReference type="InterPro" id="IPR011990">
    <property type="entry name" value="TPR-like_helical_dom_sf"/>
</dbReference>
<evidence type="ECO:0000313" key="4">
    <source>
        <dbReference type="EMBL" id="RAL40470.1"/>
    </source>
</evidence>
<dbReference type="PANTHER" id="PTHR46862:SF2">
    <property type="entry name" value="OS02G0611400 PROTEIN"/>
    <property type="match status" value="1"/>
</dbReference>
<feature type="repeat" description="PPR" evidence="2">
    <location>
        <begin position="461"/>
        <end position="495"/>
    </location>
</feature>
<evidence type="ECO:0000313" key="5">
    <source>
        <dbReference type="Proteomes" id="UP000249390"/>
    </source>
</evidence>
<feature type="repeat" description="PPR" evidence="2">
    <location>
        <begin position="531"/>
        <end position="565"/>
    </location>
</feature>
<comment type="caution">
    <text evidence="4">The sequence shown here is derived from an EMBL/GenBank/DDBJ whole genome shotgun (WGS) entry which is preliminary data.</text>
</comment>
<dbReference type="AlphaFoldDB" id="A0A328D5P3"/>
<feature type="repeat" description="PPR" evidence="2">
    <location>
        <begin position="426"/>
        <end position="460"/>
    </location>
</feature>
<dbReference type="Proteomes" id="UP000249390">
    <property type="component" value="Unassembled WGS sequence"/>
</dbReference>
<name>A0A328D5P3_9ASTE</name>
<evidence type="ECO:0000256" key="1">
    <source>
        <dbReference type="ARBA" id="ARBA00022737"/>
    </source>
</evidence>
<dbReference type="PANTHER" id="PTHR46862">
    <property type="entry name" value="OS07G0661900 PROTEIN"/>
    <property type="match status" value="1"/>
</dbReference>
<evidence type="ECO:0008006" key="6">
    <source>
        <dbReference type="Google" id="ProtNLM"/>
    </source>
</evidence>